<protein>
    <recommendedName>
        <fullName evidence="3">DUF2092 domain-containing protein</fullName>
    </recommendedName>
</protein>
<comment type="caution">
    <text evidence="1">The sequence shown here is derived from an EMBL/GenBank/DDBJ whole genome shotgun (WGS) entry which is preliminary data.</text>
</comment>
<evidence type="ECO:0000313" key="1">
    <source>
        <dbReference type="EMBL" id="TVT20470.1"/>
    </source>
</evidence>
<dbReference type="OrthoDB" id="4860341at2"/>
<name>A0A558A886_9PSEU</name>
<gene>
    <name evidence="1" type="ORF">FNH06_20200</name>
</gene>
<dbReference type="RefSeq" id="WP_144641133.1">
    <property type="nucleotide sequence ID" value="NZ_BNAX01000001.1"/>
</dbReference>
<dbReference type="Proteomes" id="UP000318578">
    <property type="component" value="Unassembled WGS sequence"/>
</dbReference>
<dbReference type="Gene3D" id="2.50.20.10">
    <property type="entry name" value="Lipoprotein localisation LolA/LolB/LppX"/>
    <property type="match status" value="1"/>
</dbReference>
<evidence type="ECO:0000313" key="2">
    <source>
        <dbReference type="Proteomes" id="UP000318578"/>
    </source>
</evidence>
<proteinExistence type="predicted"/>
<sequence>MSLSVVRQAKQRRWTVVAAVAAVLVAIPSIVAAVRPAGPAADAGRLRDLVLRSDTAPYQGDAHSTGALALPELPNLADVTALFSATTTVRAWYAGPDRYRVAVLTTAGERDTYRLPGSEYTWDYGTNTLTEVAGQQAVRLPRASDLLPPELARRLLSAAPADPVTALPGRNVAGVAASGLRLAAADPDTTIGQADIWADPATGLPLRVEVTARGQHAPGLVTEFDDVDQSRPVVTAPQPAPGSGFNVSNAPDIANALGALGRVRLPTALSGHPVRDVNFAGVQGAALYGTGLATFTVVAVPANIADSAADAAGKAGAATETLAAGTGVFLSITPLSLAIVHRPGARSGYLLAGLVGQQVLRAAADELSQLRRGGR</sequence>
<reference evidence="1 2" key="1">
    <citation type="submission" date="2019-07" db="EMBL/GenBank/DDBJ databases">
        <title>New species of Amycolatopsis and Streptomyces.</title>
        <authorList>
            <person name="Duangmal K."/>
            <person name="Teo W.F.A."/>
            <person name="Lipun K."/>
        </authorList>
    </citation>
    <scope>NUCLEOTIDE SEQUENCE [LARGE SCALE GENOMIC DNA]</scope>
    <source>
        <strain evidence="1 2">JCM 30562</strain>
    </source>
</reference>
<accession>A0A558A886</accession>
<organism evidence="1 2">
    <name type="scientific">Amycolatopsis acidiphila</name>
    <dbReference type="NCBI Taxonomy" id="715473"/>
    <lineage>
        <taxon>Bacteria</taxon>
        <taxon>Bacillati</taxon>
        <taxon>Actinomycetota</taxon>
        <taxon>Actinomycetes</taxon>
        <taxon>Pseudonocardiales</taxon>
        <taxon>Pseudonocardiaceae</taxon>
        <taxon>Amycolatopsis</taxon>
    </lineage>
</organism>
<dbReference type="AlphaFoldDB" id="A0A558A886"/>
<evidence type="ECO:0008006" key="3">
    <source>
        <dbReference type="Google" id="ProtNLM"/>
    </source>
</evidence>
<keyword evidence="2" id="KW-1185">Reference proteome</keyword>
<dbReference type="EMBL" id="VJZA01000035">
    <property type="protein sequence ID" value="TVT20470.1"/>
    <property type="molecule type" value="Genomic_DNA"/>
</dbReference>